<evidence type="ECO:0000256" key="1">
    <source>
        <dbReference type="SAM" id="MobiDB-lite"/>
    </source>
</evidence>
<keyword evidence="3" id="KW-1185">Reference proteome</keyword>
<name>A1C6R9_ASPCL</name>
<feature type="region of interest" description="Disordered" evidence="1">
    <location>
        <begin position="153"/>
        <end position="173"/>
    </location>
</feature>
<dbReference type="HOGENOM" id="CLU_005862_0_0_1"/>
<dbReference type="InterPro" id="IPR014848">
    <property type="entry name" value="Rgp1"/>
</dbReference>
<dbReference type="GeneID" id="4707832"/>
<dbReference type="eggNOG" id="KOG4469">
    <property type="taxonomic scope" value="Eukaryota"/>
</dbReference>
<protein>
    <submittedName>
        <fullName evidence="2">Intracellular protein transport protein (Sat1), putative</fullName>
    </submittedName>
</protein>
<organism evidence="2 3">
    <name type="scientific">Aspergillus clavatus (strain ATCC 1007 / CBS 513.65 / DSM 816 / NCTC 3887 / NRRL 1 / QM 1276 / 107)</name>
    <dbReference type="NCBI Taxonomy" id="344612"/>
    <lineage>
        <taxon>Eukaryota</taxon>
        <taxon>Fungi</taxon>
        <taxon>Dikarya</taxon>
        <taxon>Ascomycota</taxon>
        <taxon>Pezizomycotina</taxon>
        <taxon>Eurotiomycetes</taxon>
        <taxon>Eurotiomycetidae</taxon>
        <taxon>Eurotiales</taxon>
        <taxon>Aspergillaceae</taxon>
        <taxon>Aspergillus</taxon>
        <taxon>Aspergillus subgen. Fumigati</taxon>
    </lineage>
</organism>
<dbReference type="OMA" id="VLGHDLM"/>
<dbReference type="KEGG" id="act:ACLA_071230"/>
<sequence>MDFKFPPAPTTDPTSRPALSPVSVDDNNGSTPARLNGKEGSPVPPPGHLPQLTRIISTSSLSGSHRSSGEFYSASDQSSETLQSEYTNYSTAVRRPSAPRHARHFSSVDPGLRPAKGQTLLMGYAQISASFTVDGSLINQAAFEDVKRKGVVGNQGNGTSTPNGRPAVTGDKGRKTGGFWGALKWNAIEESISGLLSNNELDGLRDMRGVTSSRSIPLLSTPQSLLFVDLRLAPGEEQSYSFSFTLPSGLPASHKGKAIKISYNLVIGTQRPSGNNEPQRVHRISIPFRVFSTVDSQGEILGHNLMNPYVLLRDEARVQKVGSSPPPDLKNKSISGPVWTSAPEFLSYVDEILEQQSRKHLLQPPRLLDQRRSSSYEPLAGPLSCKDAIDLAILRSNQAIHTARSPNRFEIARNGRRIAVVVLNRPAHRLGETIIASVNFTDVTLPCYALRATLESSERVAPDLAVRSNASIHRATRRIHASFFENTLYSTRVVFSPAIPISATPTILTSGVYHEWELRFEFVTTSSHSELGTGPSGTQLLEVVSEDDRGRVMSGLENLGCESFEIAIPITVYGETVRERLPEENEGYPI</sequence>
<feature type="region of interest" description="Disordered" evidence="1">
    <location>
        <begin position="1"/>
        <end position="83"/>
    </location>
</feature>
<reference evidence="2 3" key="1">
    <citation type="journal article" date="2008" name="PLoS Genet.">
        <title>Genomic islands in the pathogenic filamentous fungus Aspergillus fumigatus.</title>
        <authorList>
            <person name="Fedorova N.D."/>
            <person name="Khaldi N."/>
            <person name="Joardar V.S."/>
            <person name="Maiti R."/>
            <person name="Amedeo P."/>
            <person name="Anderson M.J."/>
            <person name="Crabtree J."/>
            <person name="Silva J.C."/>
            <person name="Badger J.H."/>
            <person name="Albarraq A."/>
            <person name="Angiuoli S."/>
            <person name="Bussey H."/>
            <person name="Bowyer P."/>
            <person name="Cotty P.J."/>
            <person name="Dyer P.S."/>
            <person name="Egan A."/>
            <person name="Galens K."/>
            <person name="Fraser-Liggett C.M."/>
            <person name="Haas B.J."/>
            <person name="Inman J.M."/>
            <person name="Kent R."/>
            <person name="Lemieux S."/>
            <person name="Malavazi I."/>
            <person name="Orvis J."/>
            <person name="Roemer T."/>
            <person name="Ronning C.M."/>
            <person name="Sundaram J.P."/>
            <person name="Sutton G."/>
            <person name="Turner G."/>
            <person name="Venter J.C."/>
            <person name="White O.R."/>
            <person name="Whitty B.R."/>
            <person name="Youngman P."/>
            <person name="Wolfe K.H."/>
            <person name="Goldman G.H."/>
            <person name="Wortman J.R."/>
            <person name="Jiang B."/>
            <person name="Denning D.W."/>
            <person name="Nierman W.C."/>
        </authorList>
    </citation>
    <scope>NUCLEOTIDE SEQUENCE [LARGE SCALE GENOMIC DNA]</scope>
    <source>
        <strain evidence="3">ATCC 1007 / CBS 513.65 / DSM 816 / NCTC 3887 / NRRL 1</strain>
    </source>
</reference>
<feature type="compositionally biased region" description="Polar residues" evidence="1">
    <location>
        <begin position="74"/>
        <end position="83"/>
    </location>
</feature>
<dbReference type="EMBL" id="DS027045">
    <property type="protein sequence ID" value="EAW14090.1"/>
    <property type="molecule type" value="Genomic_DNA"/>
</dbReference>
<dbReference type="OrthoDB" id="1918at2759"/>
<gene>
    <name evidence="2" type="ORF">ACLA_071230</name>
</gene>
<dbReference type="PANTHER" id="PTHR12507">
    <property type="entry name" value="REDUCED GROWTH PHENOTYPE 1 RGP1, YEAST -RELATED"/>
    <property type="match status" value="1"/>
</dbReference>
<dbReference type="InterPro" id="IPR014752">
    <property type="entry name" value="Arrestin-like_C"/>
</dbReference>
<dbReference type="Pfam" id="PF08737">
    <property type="entry name" value="Rgp1"/>
    <property type="match status" value="1"/>
</dbReference>
<dbReference type="Gene3D" id="2.60.40.640">
    <property type="match status" value="1"/>
</dbReference>
<dbReference type="AlphaFoldDB" id="A1C6R9"/>
<feature type="compositionally biased region" description="Pro residues" evidence="1">
    <location>
        <begin position="1"/>
        <end position="10"/>
    </location>
</feature>
<evidence type="ECO:0000313" key="3">
    <source>
        <dbReference type="Proteomes" id="UP000006701"/>
    </source>
</evidence>
<dbReference type="Proteomes" id="UP000006701">
    <property type="component" value="Unassembled WGS sequence"/>
</dbReference>
<feature type="region of interest" description="Disordered" evidence="1">
    <location>
        <begin position="92"/>
        <end position="111"/>
    </location>
</feature>
<feature type="compositionally biased region" description="Low complexity" evidence="1">
    <location>
        <begin position="52"/>
        <end position="66"/>
    </location>
</feature>
<dbReference type="VEuPathDB" id="FungiDB:ACLA_071230"/>
<dbReference type="STRING" id="344612.A1C6R9"/>
<dbReference type="FunFam" id="2.60.40.640:FF:000030">
    <property type="entry name" value="Intracellular protein transport protein (Sat1)"/>
    <property type="match status" value="1"/>
</dbReference>
<evidence type="ECO:0000313" key="2">
    <source>
        <dbReference type="EMBL" id="EAW14090.1"/>
    </source>
</evidence>
<dbReference type="RefSeq" id="XP_001275516.1">
    <property type="nucleotide sequence ID" value="XM_001275515.1"/>
</dbReference>
<accession>A1C6R9</accession>
<proteinExistence type="predicted"/>